<comment type="caution">
    <text evidence="1">The sequence shown here is derived from an EMBL/GenBank/DDBJ whole genome shotgun (WGS) entry which is preliminary data.</text>
</comment>
<dbReference type="InterPro" id="IPR046508">
    <property type="entry name" value="DUF6686"/>
</dbReference>
<name>A0ABX0XC35_9BACT</name>
<protein>
    <submittedName>
        <fullName evidence="1">Uncharacterized protein</fullName>
    </submittedName>
</protein>
<proteinExistence type="predicted"/>
<keyword evidence="2" id="KW-1185">Reference proteome</keyword>
<dbReference type="Pfam" id="PF20391">
    <property type="entry name" value="DUF6686"/>
    <property type="match status" value="1"/>
</dbReference>
<evidence type="ECO:0000313" key="1">
    <source>
        <dbReference type="EMBL" id="NJC26767.1"/>
    </source>
</evidence>
<dbReference type="EMBL" id="JAATJH010000003">
    <property type="protein sequence ID" value="NJC26767.1"/>
    <property type="molecule type" value="Genomic_DNA"/>
</dbReference>
<gene>
    <name evidence="1" type="ORF">GGR27_002277</name>
</gene>
<evidence type="ECO:0000313" key="2">
    <source>
        <dbReference type="Proteomes" id="UP000770785"/>
    </source>
</evidence>
<reference evidence="1 2" key="1">
    <citation type="submission" date="2020-03" db="EMBL/GenBank/DDBJ databases">
        <title>Genomic Encyclopedia of Type Strains, Phase IV (KMG-IV): sequencing the most valuable type-strain genomes for metagenomic binning, comparative biology and taxonomic classification.</title>
        <authorList>
            <person name="Goeker M."/>
        </authorList>
    </citation>
    <scope>NUCLEOTIDE SEQUENCE [LARGE SCALE GENOMIC DNA]</scope>
    <source>
        <strain evidence="1 2">DSM 105096</strain>
    </source>
</reference>
<accession>A0ABX0XC35</accession>
<sequence length="115" mass="13223">MTMPSSENHSHEASILHSSDNGFLVYCPGCDRFKLAFGTFWLSQDITEIRSLAALINRYNHHYFRRAKRTRRDIFVDGPHPDFGLLMSPRDLEQLNHILQTGLLVLEAGGRVRLQ</sequence>
<dbReference type="Proteomes" id="UP000770785">
    <property type="component" value="Unassembled WGS sequence"/>
</dbReference>
<organism evidence="1 2">
    <name type="scientific">Neolewinella antarctica</name>
    <dbReference type="NCBI Taxonomy" id="442734"/>
    <lineage>
        <taxon>Bacteria</taxon>
        <taxon>Pseudomonadati</taxon>
        <taxon>Bacteroidota</taxon>
        <taxon>Saprospiria</taxon>
        <taxon>Saprospirales</taxon>
        <taxon>Lewinellaceae</taxon>
        <taxon>Neolewinella</taxon>
    </lineage>
</organism>
<dbReference type="RefSeq" id="WP_168037531.1">
    <property type="nucleotide sequence ID" value="NZ_JAATJH010000003.1"/>
</dbReference>